<feature type="compositionally biased region" description="Basic residues" evidence="6">
    <location>
        <begin position="348"/>
        <end position="364"/>
    </location>
</feature>
<proteinExistence type="inferred from homology"/>
<accession>A0ABR1KLA2</accession>
<dbReference type="SUPFAM" id="SSF48371">
    <property type="entry name" value="ARM repeat"/>
    <property type="match status" value="1"/>
</dbReference>
<comment type="caution">
    <text evidence="9">The sequence shown here is derived from an EMBL/GenBank/DDBJ whole genome shotgun (WGS) entry which is preliminary data.</text>
</comment>
<organism evidence="9 10">
    <name type="scientific">Phyllosticta citriasiana</name>
    <dbReference type="NCBI Taxonomy" id="595635"/>
    <lineage>
        <taxon>Eukaryota</taxon>
        <taxon>Fungi</taxon>
        <taxon>Dikarya</taxon>
        <taxon>Ascomycota</taxon>
        <taxon>Pezizomycotina</taxon>
        <taxon>Dothideomycetes</taxon>
        <taxon>Dothideomycetes incertae sedis</taxon>
        <taxon>Botryosphaeriales</taxon>
        <taxon>Phyllostictaceae</taxon>
        <taxon>Phyllosticta</taxon>
    </lineage>
</organism>
<evidence type="ECO:0000313" key="9">
    <source>
        <dbReference type="EMBL" id="KAK7516846.1"/>
    </source>
</evidence>
<protein>
    <recommendedName>
        <fullName evidence="5">Nucleolar complex-associated protein 3</fullName>
    </recommendedName>
</protein>
<evidence type="ECO:0000313" key="10">
    <source>
        <dbReference type="Proteomes" id="UP001363622"/>
    </source>
</evidence>
<comment type="subcellular location">
    <subcellularLocation>
        <location evidence="1 5">Nucleus</location>
        <location evidence="1 5">Nucleolus</location>
    </subcellularLocation>
</comment>
<feature type="domain" description="Nucleolar complex-associated protein 3 N-terminal" evidence="8">
    <location>
        <begin position="121"/>
        <end position="212"/>
    </location>
</feature>
<dbReference type="Proteomes" id="UP001363622">
    <property type="component" value="Unassembled WGS sequence"/>
</dbReference>
<feature type="compositionally biased region" description="Basic and acidic residues" evidence="6">
    <location>
        <begin position="338"/>
        <end position="347"/>
    </location>
</feature>
<reference evidence="9 10" key="1">
    <citation type="submission" date="2024-04" db="EMBL/GenBank/DDBJ databases">
        <title>Phyllosticta paracitricarpa is synonymous to the EU quarantine fungus P. citricarpa based on phylogenomic analyses.</title>
        <authorList>
            <consortium name="Lawrence Berkeley National Laboratory"/>
            <person name="Van Ingen-Buijs V.A."/>
            <person name="Van Westerhoven A.C."/>
            <person name="Haridas S."/>
            <person name="Skiadas P."/>
            <person name="Martin F."/>
            <person name="Groenewald J.Z."/>
            <person name="Crous P.W."/>
            <person name="Seidl M.F."/>
        </authorList>
    </citation>
    <scope>NUCLEOTIDE SEQUENCE [LARGE SCALE GENOMIC DNA]</scope>
    <source>
        <strain evidence="9 10">CBS 123371</strain>
    </source>
</reference>
<sequence>MPAAKRRRLSPPDSNATDSLPAQRSSKSRHGKNAAGWDVEQDYEQRPRKLEKKKAATRLPIKTPDGLIQQVVAPEPENLEEEDNDSFLGTSSDEGESDVEDAEEEEEERKPAKTMRQQIFEAKEELAKTAELINEDPEEHVGTLKHLAQIADSSNVTVKKLALATQATVYKDIIPGYRIRAMGDDALKEKLSKDVKKLRAFEQSLVHGYKDYLSALAQCAKNSKPDAPEDLRSLATVAIGCACNLLLQVPHFNFRNDLLKILVDKLSTKSIDADFAKCRSTIEKLFEEDEDGNASLEAVQMITKMIKARHYNVHESVLNTFLHLRLLSEFSSKGSYDRIDKTEEEKPRGKKREKKEFRTKKQRKLMKEQKSIEKEMKEADAAVSHEERERMQAESLKLVFVTYFRILKARTPSLMGAVLEGLARYSHLINQDFFGDILEALKDLITDAEMLDTALAGEEEIENDPDAASIAARNATRESLLCVITAFALLQGQDATKAASALHLDLDFFITHLYRTLYPASLNADIELSAQSLHLPDPSSSTSSTSTANNKVNASTTAVLLLRALSSTLLPANTAIRAVPPTRLAAFTKTLLTASLHLPEKSTRALLALLSKVTRVHGRKVAALWNTEERKGDGVWDPLLAGGRGRLEASNPFASTVWEGQLLRHHFSPAVREAYMGIERNVTEVFKGS</sequence>
<dbReference type="InterPro" id="IPR016024">
    <property type="entry name" value="ARM-type_fold"/>
</dbReference>
<gene>
    <name evidence="9" type="ORF">IWZ03DRAFT_379194</name>
</gene>
<evidence type="ECO:0000256" key="6">
    <source>
        <dbReference type="SAM" id="MobiDB-lite"/>
    </source>
</evidence>
<dbReference type="EMBL" id="JBBPHU010000006">
    <property type="protein sequence ID" value="KAK7516846.1"/>
    <property type="molecule type" value="Genomic_DNA"/>
</dbReference>
<keyword evidence="4" id="KW-0539">Nucleus</keyword>
<comment type="function">
    <text evidence="5">Required for synthesis of 60S ribosomal subunits and the transport of pre-ribosomes from the nucleoplasm to the cytoplasm.</text>
</comment>
<dbReference type="PIRSF" id="PIRSF028977">
    <property type="entry name" value="Nucleolar_complex_p3"/>
    <property type="match status" value="1"/>
</dbReference>
<dbReference type="InterPro" id="IPR011501">
    <property type="entry name" value="Noc3_N"/>
</dbReference>
<keyword evidence="10" id="KW-1185">Reference proteome</keyword>
<evidence type="ECO:0000256" key="5">
    <source>
        <dbReference type="PIRNR" id="PIRNR028977"/>
    </source>
</evidence>
<feature type="region of interest" description="Disordered" evidence="6">
    <location>
        <begin position="338"/>
        <end position="370"/>
    </location>
</feature>
<feature type="compositionally biased region" description="Acidic residues" evidence="6">
    <location>
        <begin position="93"/>
        <end position="107"/>
    </location>
</feature>
<comment type="similarity">
    <text evidence="2 5">Belongs to the CBF/MAK21 family.</text>
</comment>
<keyword evidence="5" id="KW-0690">Ribosome biogenesis</keyword>
<dbReference type="PANTHER" id="PTHR14428">
    <property type="entry name" value="NUCLEOLAR COMPLEX PROTEIN 3"/>
    <property type="match status" value="1"/>
</dbReference>
<evidence type="ECO:0000256" key="2">
    <source>
        <dbReference type="ARBA" id="ARBA00007797"/>
    </source>
</evidence>
<evidence type="ECO:0000256" key="1">
    <source>
        <dbReference type="ARBA" id="ARBA00004604"/>
    </source>
</evidence>
<dbReference type="PANTHER" id="PTHR14428:SF5">
    <property type="entry name" value="NUCLEOLAR COMPLEX PROTEIN 3 HOMOLOG"/>
    <property type="match status" value="1"/>
</dbReference>
<evidence type="ECO:0000256" key="3">
    <source>
        <dbReference type="ARBA" id="ARBA00023054"/>
    </source>
</evidence>
<feature type="region of interest" description="Disordered" evidence="6">
    <location>
        <begin position="1"/>
        <end position="116"/>
    </location>
</feature>
<evidence type="ECO:0000259" key="8">
    <source>
        <dbReference type="Pfam" id="PF07540"/>
    </source>
</evidence>
<dbReference type="Pfam" id="PF07540">
    <property type="entry name" value="NOC3p"/>
    <property type="match status" value="1"/>
</dbReference>
<keyword evidence="3" id="KW-0175">Coiled coil</keyword>
<name>A0ABR1KLA2_9PEZI</name>
<feature type="domain" description="CCAAT-binding factor" evidence="7">
    <location>
        <begin position="479"/>
        <end position="673"/>
    </location>
</feature>
<evidence type="ECO:0000259" key="7">
    <source>
        <dbReference type="Pfam" id="PF03914"/>
    </source>
</evidence>
<dbReference type="Pfam" id="PF03914">
    <property type="entry name" value="CBF"/>
    <property type="match status" value="1"/>
</dbReference>
<dbReference type="InterPro" id="IPR016903">
    <property type="entry name" value="Nucleolar_cplx-assoc_3"/>
</dbReference>
<feature type="compositionally biased region" description="Polar residues" evidence="6">
    <location>
        <begin position="12"/>
        <end position="25"/>
    </location>
</feature>
<dbReference type="InterPro" id="IPR005612">
    <property type="entry name" value="CCAAT-binding_factor"/>
</dbReference>
<evidence type="ECO:0000256" key="4">
    <source>
        <dbReference type="ARBA" id="ARBA00023242"/>
    </source>
</evidence>